<dbReference type="OrthoDB" id="9769523at2"/>
<dbReference type="PANTHER" id="PTHR43323">
    <property type="entry name" value="3-HYDROXY-3-METHYLGLUTARYL COENZYME A SYNTHASE"/>
    <property type="match status" value="1"/>
</dbReference>
<reference evidence="5 6" key="1">
    <citation type="submission" date="2016-01" db="EMBL/GenBank/DDBJ databases">
        <authorList>
            <person name="McClelland M."/>
            <person name="Jain A."/>
            <person name="Saraogi P."/>
            <person name="Mendelson R."/>
            <person name="Westerman R."/>
            <person name="SanMiguel P."/>
            <person name="Csonka L."/>
        </authorList>
    </citation>
    <scope>NUCLEOTIDE SEQUENCE [LARGE SCALE GENOMIC DNA]</scope>
    <source>
        <strain evidence="5 6">R-53146</strain>
    </source>
</reference>
<dbReference type="Proteomes" id="UP000182761">
    <property type="component" value="Unassembled WGS sequence"/>
</dbReference>
<sequence>MNYDVKVGIDAFSFDIPKIYLPIKDLAIARDIEPAKLEKGLGLRKMSLPDVHQDVIVFAANALKKLLEQERLRPEEICRIYVGTESGIDSSKPIGSFLISLMEDLYGEGSFEHCDVVDLTFACIGGVDALHNSLDYIRVNPDKKAIVIGTDYAKYDLNSTGEYTQGAGAVALLLSANPKIISISNKIGISTQGVFDFFKPKRSLSKKEVTEKDTNPIWFGIEENEIDLFKEQPVFDGQYSNMCYQNRLKGAYFHLKKLLSVETTLYQQWKNIIVHSPYSFQGRRMFSEIYALDSDLKESLPTQEKEYADKIKEIGKTEEYQSFVKEKFAPAEVASSHIGNMYTGSIFMGLLSTLSYHVKNNTEITGEKFGFLAYGSGSKSKAFEGIVEKDWKTQSEKLRLFETLDNTYAIDMDTYHSLYKKELKKSVLTPKNEYILERIENENPVLIGARYYKFKK</sequence>
<evidence type="ECO:0000313" key="5">
    <source>
        <dbReference type="EMBL" id="CVK16601.1"/>
    </source>
</evidence>
<organism evidence="5 6">
    <name type="scientific">Apibacter mensalis</name>
    <dbReference type="NCBI Taxonomy" id="1586267"/>
    <lineage>
        <taxon>Bacteria</taxon>
        <taxon>Pseudomonadati</taxon>
        <taxon>Bacteroidota</taxon>
        <taxon>Flavobacteriia</taxon>
        <taxon>Flavobacteriales</taxon>
        <taxon>Weeksellaceae</taxon>
        <taxon>Apibacter</taxon>
    </lineage>
</organism>
<dbReference type="STRING" id="1586267.GCA_001418685_01463"/>
<dbReference type="GO" id="GO:0004421">
    <property type="term" value="F:hydroxymethylglutaryl-CoA synthase activity"/>
    <property type="evidence" value="ECO:0007669"/>
    <property type="project" value="InterPro"/>
</dbReference>
<dbReference type="CDD" id="cd00827">
    <property type="entry name" value="init_cond_enzymes"/>
    <property type="match status" value="1"/>
</dbReference>
<protein>
    <submittedName>
        <fullName evidence="5">Hydroxymethylglutaryl-CoA synthase</fullName>
    </submittedName>
</protein>
<keyword evidence="6" id="KW-1185">Reference proteome</keyword>
<gene>
    <name evidence="5" type="ORF">Ga0061079_108104</name>
</gene>
<keyword evidence="2" id="KW-0808">Transferase</keyword>
<dbReference type="EMBL" id="FCOR01000008">
    <property type="protein sequence ID" value="CVK16601.1"/>
    <property type="molecule type" value="Genomic_DNA"/>
</dbReference>
<dbReference type="InterPro" id="IPR013528">
    <property type="entry name" value="HMG_CoA_synth_N"/>
</dbReference>
<feature type="domain" description="Hydroxymethylglutaryl-coenzyme A synthase N-terminal" evidence="3">
    <location>
        <begin position="6"/>
        <end position="176"/>
    </location>
</feature>
<evidence type="ECO:0000259" key="4">
    <source>
        <dbReference type="Pfam" id="PF08540"/>
    </source>
</evidence>
<dbReference type="AlphaFoldDB" id="A0A0X3AQE4"/>
<comment type="similarity">
    <text evidence="1">Belongs to the thiolase-like superfamily. HMG-CoA synthase family.</text>
</comment>
<evidence type="ECO:0000313" key="6">
    <source>
        <dbReference type="Proteomes" id="UP000182761"/>
    </source>
</evidence>
<accession>A0A0X3AQE4</accession>
<dbReference type="GO" id="GO:0006084">
    <property type="term" value="P:acetyl-CoA metabolic process"/>
    <property type="evidence" value="ECO:0007669"/>
    <property type="project" value="InterPro"/>
</dbReference>
<dbReference type="Gene3D" id="3.40.47.10">
    <property type="match status" value="1"/>
</dbReference>
<dbReference type="SUPFAM" id="SSF53901">
    <property type="entry name" value="Thiolase-like"/>
    <property type="match status" value="2"/>
</dbReference>
<dbReference type="Pfam" id="PF01154">
    <property type="entry name" value="HMG_CoA_synt_N"/>
    <property type="match status" value="1"/>
</dbReference>
<evidence type="ECO:0000256" key="1">
    <source>
        <dbReference type="ARBA" id="ARBA00007061"/>
    </source>
</evidence>
<name>A0A0X3AQE4_9FLAO</name>
<proteinExistence type="inferred from homology"/>
<dbReference type="PANTHER" id="PTHR43323:SF2">
    <property type="entry name" value="HYDROXYMETHYLGLUTARYL-COA SYNTHASE"/>
    <property type="match status" value="1"/>
</dbReference>
<evidence type="ECO:0000256" key="2">
    <source>
        <dbReference type="ARBA" id="ARBA00022679"/>
    </source>
</evidence>
<evidence type="ECO:0000259" key="3">
    <source>
        <dbReference type="Pfam" id="PF01154"/>
    </source>
</evidence>
<dbReference type="InterPro" id="IPR013746">
    <property type="entry name" value="HMG_CoA_synt_C_dom"/>
</dbReference>
<feature type="domain" description="Hydroxymethylglutaryl-coenzyme A synthase C-terminal" evidence="4">
    <location>
        <begin position="227"/>
        <end position="405"/>
    </location>
</feature>
<dbReference type="RefSeq" id="WP_055425786.1">
    <property type="nucleotide sequence ID" value="NZ_FCOR01000008.1"/>
</dbReference>
<dbReference type="Pfam" id="PF08540">
    <property type="entry name" value="HMG_CoA_synt_C"/>
    <property type="match status" value="1"/>
</dbReference>
<dbReference type="InterPro" id="IPR016039">
    <property type="entry name" value="Thiolase-like"/>
</dbReference>